<proteinExistence type="predicted"/>
<feature type="transmembrane region" description="Helical" evidence="2">
    <location>
        <begin position="64"/>
        <end position="86"/>
    </location>
</feature>
<gene>
    <name evidence="4" type="ORF">HU200_001982</name>
</gene>
<evidence type="ECO:0000256" key="1">
    <source>
        <dbReference type="SAM" id="MobiDB-lite"/>
    </source>
</evidence>
<name>A0A835FXL2_9POAL</name>
<dbReference type="AlphaFoldDB" id="A0A835FXL2"/>
<feature type="region of interest" description="Disordered" evidence="1">
    <location>
        <begin position="366"/>
        <end position="423"/>
    </location>
</feature>
<feature type="region of interest" description="Disordered" evidence="1">
    <location>
        <begin position="529"/>
        <end position="583"/>
    </location>
</feature>
<keyword evidence="2" id="KW-0472">Membrane</keyword>
<keyword evidence="2" id="KW-0812">Transmembrane</keyword>
<sequence length="712" mass="79536">MRNASAGFWWCSPVATVLQQVLGPEASPHGFGLQLLMQRVVVVAVSPFTGGGMTGGGHGVPSPLLFRALSSLNLLLLVGYLLLVLLAKLFARLHLRATTATDRTSNSSWYHGCDDHYYAEEATDTDDVAAADIVGGQRPDTMFWFDEAVFEDSALLLGDEGKDHHLYTATPDADAACCLQQVVSTFPMEEDSAARISPRNQEVQNHHRADTTDAAETKQQVVVQEAETNGIAAVDVSTVPEQRNEAPFVTSPGKNVSIQGNLRDTNSIDLILHSELYSFVRSSHLTPILFVPGYLLAVKKETSRDEGGEQVGRDAGDRDDEHTAEEEEDEKSVSEGHPDVKLFVNSRAVVDTRKLLLEGVAAAGAGGEAKLRRKEEDSKDRNGDSSGRFGASTLASESTSKSSVEWRSSTVTKDSETEYPFSSSSRRSSARWESIKYQPRSMSERIVHKLTPKPSAPIGLRDPYPDLERAYVAQVCLPWEALNWNYTSFRRHNGGDGNIAARCCPARVAQEFQQFQVLLHRFIENEPYDPVPADPGGVDQDVHDVPQSRQEEPLRDVQRDGEEAFQRRGPNSGHHPQENQQESECHLQYPIEIKNQSPCLNKISIEFNCSLICCKYELMHRHCDFGCSFQKKSRLKDLTRPRRCLKRTRLREEEELSILLGLIDLKVVARVLRMAEVTDQQLHWCEEKMNRVRVDVEGKMQRDPSPLFYPAH</sequence>
<comment type="caution">
    <text evidence="4">The sequence shown here is derived from an EMBL/GenBank/DDBJ whole genome shotgun (WGS) entry which is preliminary data.</text>
</comment>
<evidence type="ECO:0000256" key="3">
    <source>
        <dbReference type="SAM" id="SignalP"/>
    </source>
</evidence>
<evidence type="ECO:0000313" key="4">
    <source>
        <dbReference type="EMBL" id="KAF8780019.1"/>
    </source>
</evidence>
<accession>A0A835FXL2</accession>
<protein>
    <recommendedName>
        <fullName evidence="6">Transmembrane protein</fullName>
    </recommendedName>
</protein>
<evidence type="ECO:0000313" key="5">
    <source>
        <dbReference type="Proteomes" id="UP000636709"/>
    </source>
</evidence>
<dbReference type="EMBL" id="JACEFO010000145">
    <property type="protein sequence ID" value="KAF8780019.1"/>
    <property type="molecule type" value="Genomic_DNA"/>
</dbReference>
<dbReference type="OrthoDB" id="1909644at2759"/>
<keyword evidence="3" id="KW-0732">Signal</keyword>
<feature type="compositionally biased region" description="Low complexity" evidence="1">
    <location>
        <begin position="392"/>
        <end position="410"/>
    </location>
</feature>
<dbReference type="PANTHER" id="PTHR46702">
    <property type="entry name" value="DNA LIGASE (DUF1666)-RELATED"/>
    <property type="match status" value="1"/>
</dbReference>
<feature type="compositionally biased region" description="Basic and acidic residues" evidence="1">
    <location>
        <begin position="369"/>
        <end position="383"/>
    </location>
</feature>
<keyword evidence="5" id="KW-1185">Reference proteome</keyword>
<feature type="chain" id="PRO_5032702638" description="Transmembrane protein" evidence="3">
    <location>
        <begin position="20"/>
        <end position="712"/>
    </location>
</feature>
<dbReference type="PANTHER" id="PTHR46702:SF2">
    <property type="entry name" value="DNA LIGASE (DUF1666)"/>
    <property type="match status" value="1"/>
</dbReference>
<keyword evidence="2" id="KW-1133">Transmembrane helix</keyword>
<feature type="region of interest" description="Disordered" evidence="1">
    <location>
        <begin position="301"/>
        <end position="338"/>
    </location>
</feature>
<dbReference type="InterPro" id="IPR012870">
    <property type="entry name" value="DUF1666"/>
</dbReference>
<feature type="compositionally biased region" description="Basic and acidic residues" evidence="1">
    <location>
        <begin position="540"/>
        <end position="566"/>
    </location>
</feature>
<dbReference type="Proteomes" id="UP000636709">
    <property type="component" value="Unassembled WGS sequence"/>
</dbReference>
<organism evidence="4 5">
    <name type="scientific">Digitaria exilis</name>
    <dbReference type="NCBI Taxonomy" id="1010633"/>
    <lineage>
        <taxon>Eukaryota</taxon>
        <taxon>Viridiplantae</taxon>
        <taxon>Streptophyta</taxon>
        <taxon>Embryophyta</taxon>
        <taxon>Tracheophyta</taxon>
        <taxon>Spermatophyta</taxon>
        <taxon>Magnoliopsida</taxon>
        <taxon>Liliopsida</taxon>
        <taxon>Poales</taxon>
        <taxon>Poaceae</taxon>
        <taxon>PACMAD clade</taxon>
        <taxon>Panicoideae</taxon>
        <taxon>Panicodae</taxon>
        <taxon>Paniceae</taxon>
        <taxon>Anthephorinae</taxon>
        <taxon>Digitaria</taxon>
    </lineage>
</organism>
<feature type="compositionally biased region" description="Basic and acidic residues" evidence="1">
    <location>
        <begin position="301"/>
        <end position="321"/>
    </location>
</feature>
<dbReference type="Pfam" id="PF07891">
    <property type="entry name" value="DUF1666"/>
    <property type="match status" value="2"/>
</dbReference>
<feature type="signal peptide" evidence="3">
    <location>
        <begin position="1"/>
        <end position="19"/>
    </location>
</feature>
<reference evidence="4" key="1">
    <citation type="submission" date="2020-07" db="EMBL/GenBank/DDBJ databases">
        <title>Genome sequence and genetic diversity analysis of an under-domesticated orphan crop, white fonio (Digitaria exilis).</title>
        <authorList>
            <person name="Bennetzen J.L."/>
            <person name="Chen S."/>
            <person name="Ma X."/>
            <person name="Wang X."/>
            <person name="Yssel A.E.J."/>
            <person name="Chaluvadi S.R."/>
            <person name="Johnson M."/>
            <person name="Gangashetty P."/>
            <person name="Hamidou F."/>
            <person name="Sanogo M.D."/>
            <person name="Zwaenepoel A."/>
            <person name="Wallace J."/>
            <person name="Van De Peer Y."/>
            <person name="Van Deynze A."/>
        </authorList>
    </citation>
    <scope>NUCLEOTIDE SEQUENCE</scope>
    <source>
        <tissue evidence="4">Leaves</tissue>
    </source>
</reference>
<feature type="region of interest" description="Disordered" evidence="1">
    <location>
        <begin position="190"/>
        <end position="214"/>
    </location>
</feature>
<evidence type="ECO:0000256" key="2">
    <source>
        <dbReference type="SAM" id="Phobius"/>
    </source>
</evidence>
<evidence type="ECO:0008006" key="6">
    <source>
        <dbReference type="Google" id="ProtNLM"/>
    </source>
</evidence>